<comment type="caution">
    <text evidence="9">The sequence shown here is derived from an EMBL/GenBank/DDBJ whole genome shotgun (WGS) entry which is preliminary data.</text>
</comment>
<dbReference type="AlphaFoldDB" id="A0A139STE3"/>
<feature type="transmembrane region" description="Helical" evidence="8">
    <location>
        <begin position="96"/>
        <end position="119"/>
    </location>
</feature>
<keyword evidence="10" id="KW-1185">Reference proteome</keyword>
<proteinExistence type="predicted"/>
<keyword evidence="2" id="KW-0813">Transport</keyword>
<feature type="transmembrane region" description="Helical" evidence="8">
    <location>
        <begin position="139"/>
        <end position="163"/>
    </location>
</feature>
<accession>A0A139STE3</accession>
<dbReference type="GO" id="GO:0005886">
    <property type="term" value="C:plasma membrane"/>
    <property type="evidence" value="ECO:0007669"/>
    <property type="project" value="UniProtKB-SubCell"/>
</dbReference>
<feature type="transmembrane region" description="Helical" evidence="8">
    <location>
        <begin position="175"/>
        <end position="203"/>
    </location>
</feature>
<dbReference type="GO" id="GO:0000041">
    <property type="term" value="P:transition metal ion transport"/>
    <property type="evidence" value="ECO:0007669"/>
    <property type="project" value="InterPro"/>
</dbReference>
<evidence type="ECO:0000256" key="4">
    <source>
        <dbReference type="ARBA" id="ARBA00022692"/>
    </source>
</evidence>
<dbReference type="STRING" id="1548208.AXK12_01340"/>
<evidence type="ECO:0000256" key="1">
    <source>
        <dbReference type="ARBA" id="ARBA00004651"/>
    </source>
</evidence>
<dbReference type="PANTHER" id="PTHR34229:SF1">
    <property type="entry name" value="METAL TRANSPORT PROTEIN HI_1621-RELATED"/>
    <property type="match status" value="1"/>
</dbReference>
<sequence>MHIPDGFLSPATYLSAGAVAVGGWAWAGRGLGSRLEAEAVPRLAVLTALAYGLGLVMLPLPGATSGHLIGVPLLALVFGVRQAFLAYSLVLLLQSLLFGAGGITALPVNALVIGLLGALTARGVFSALRRVSEAGAVMLAAWCAVVISAAALGAILGLQPLIAHDAQGRPLFCPFGWAVVLPAILLPHLLIGVAEAALTWMVWCFAKKRGWGLAAAQRSAKKTTPTAPSPSPRSAR</sequence>
<evidence type="ECO:0000313" key="10">
    <source>
        <dbReference type="Proteomes" id="UP000071392"/>
    </source>
</evidence>
<evidence type="ECO:0000256" key="6">
    <source>
        <dbReference type="ARBA" id="ARBA00023136"/>
    </source>
</evidence>
<evidence type="ECO:0000256" key="7">
    <source>
        <dbReference type="SAM" id="MobiDB-lite"/>
    </source>
</evidence>
<keyword evidence="3" id="KW-1003">Cell membrane</keyword>
<dbReference type="Gene3D" id="1.10.1760.20">
    <property type="match status" value="1"/>
</dbReference>
<dbReference type="PANTHER" id="PTHR34229">
    <property type="entry name" value="METAL TRANSPORT PROTEIN HI_1621-RELATED"/>
    <property type="match status" value="1"/>
</dbReference>
<feature type="region of interest" description="Disordered" evidence="7">
    <location>
        <begin position="216"/>
        <end position="236"/>
    </location>
</feature>
<feature type="compositionally biased region" description="Pro residues" evidence="7">
    <location>
        <begin position="227"/>
        <end position="236"/>
    </location>
</feature>
<reference evidence="9 10" key="1">
    <citation type="submission" date="2016-02" db="EMBL/GenBank/DDBJ databases">
        <authorList>
            <person name="Wen L."/>
            <person name="He K."/>
            <person name="Yang H."/>
        </authorList>
    </citation>
    <scope>NUCLEOTIDE SEQUENCE [LARGE SCALE GENOMIC DNA]</scope>
    <source>
        <strain evidence="9 10">CV41</strain>
    </source>
</reference>
<comment type="subcellular location">
    <subcellularLocation>
        <location evidence="1">Cell membrane</location>
        <topology evidence="1">Multi-pass membrane protein</topology>
    </subcellularLocation>
</comment>
<evidence type="ECO:0000313" key="9">
    <source>
        <dbReference type="EMBL" id="KXU37846.1"/>
    </source>
</evidence>
<name>A0A139STE3_9BACT</name>
<dbReference type="EMBL" id="LSZP01000004">
    <property type="protein sequence ID" value="KXU37846.1"/>
    <property type="molecule type" value="Genomic_DNA"/>
</dbReference>
<evidence type="ECO:0000256" key="5">
    <source>
        <dbReference type="ARBA" id="ARBA00022989"/>
    </source>
</evidence>
<evidence type="ECO:0000256" key="2">
    <source>
        <dbReference type="ARBA" id="ARBA00022448"/>
    </source>
</evidence>
<gene>
    <name evidence="9" type="ORF">AXK12_01340</name>
</gene>
<dbReference type="Proteomes" id="UP000071392">
    <property type="component" value="Unassembled WGS sequence"/>
</dbReference>
<dbReference type="OrthoDB" id="5395048at2"/>
<keyword evidence="5 8" id="KW-1133">Transmembrane helix</keyword>
<keyword evidence="4 8" id="KW-0812">Transmembrane</keyword>
<protein>
    <submittedName>
        <fullName evidence="9">Cobalamin biosynthesis protein CbiM</fullName>
    </submittedName>
</protein>
<evidence type="ECO:0000256" key="8">
    <source>
        <dbReference type="SAM" id="Phobius"/>
    </source>
</evidence>
<feature type="transmembrane region" description="Helical" evidence="8">
    <location>
        <begin position="67"/>
        <end position="90"/>
    </location>
</feature>
<feature type="transmembrane region" description="Helical" evidence="8">
    <location>
        <begin position="7"/>
        <end position="27"/>
    </location>
</feature>
<dbReference type="InterPro" id="IPR002751">
    <property type="entry name" value="CbiM/NikMN"/>
</dbReference>
<dbReference type="RefSeq" id="WP_068710876.1">
    <property type="nucleotide sequence ID" value="NZ_LSZP01000004.1"/>
</dbReference>
<evidence type="ECO:0000256" key="3">
    <source>
        <dbReference type="ARBA" id="ARBA00022475"/>
    </source>
</evidence>
<organism evidence="9 10">
    <name type="scientific">Cephaloticoccus capnophilus</name>
    <dbReference type="NCBI Taxonomy" id="1548208"/>
    <lineage>
        <taxon>Bacteria</taxon>
        <taxon>Pseudomonadati</taxon>
        <taxon>Verrucomicrobiota</taxon>
        <taxon>Opitutia</taxon>
        <taxon>Opitutales</taxon>
        <taxon>Opitutaceae</taxon>
        <taxon>Cephaloticoccus</taxon>
    </lineage>
</organism>
<feature type="transmembrane region" description="Helical" evidence="8">
    <location>
        <begin position="39"/>
        <end position="60"/>
    </location>
</feature>
<keyword evidence="6 8" id="KW-0472">Membrane</keyword>
<dbReference type="Pfam" id="PF01891">
    <property type="entry name" value="CbiM"/>
    <property type="match status" value="1"/>
</dbReference>